<organism evidence="6 7">
    <name type="scientific">Candidatus Lucifugimonas marina</name>
    <dbReference type="NCBI Taxonomy" id="3038979"/>
    <lineage>
        <taxon>Bacteria</taxon>
        <taxon>Bacillati</taxon>
        <taxon>Chloroflexota</taxon>
        <taxon>Dehalococcoidia</taxon>
        <taxon>SAR202 cluster</taxon>
        <taxon>Candidatus Lucifugimonadales</taxon>
        <taxon>Candidatus Lucifugimonadaceae</taxon>
        <taxon>Candidatus Lucifugimonas</taxon>
    </lineage>
</organism>
<evidence type="ECO:0000256" key="2">
    <source>
        <dbReference type="PROSITE-ProRule" id="PRU00169"/>
    </source>
</evidence>
<dbReference type="GO" id="GO:0006355">
    <property type="term" value="P:regulation of DNA-templated transcription"/>
    <property type="evidence" value="ECO:0007669"/>
    <property type="project" value="InterPro"/>
</dbReference>
<dbReference type="SUPFAM" id="SSF46894">
    <property type="entry name" value="C-terminal effector domain of the bipartite response regulators"/>
    <property type="match status" value="1"/>
</dbReference>
<dbReference type="SMART" id="SM00448">
    <property type="entry name" value="REC"/>
    <property type="match status" value="1"/>
</dbReference>
<evidence type="ECO:0000313" key="5">
    <source>
        <dbReference type="EMBL" id="MDG0866542.1"/>
    </source>
</evidence>
<dbReference type="InterPro" id="IPR016032">
    <property type="entry name" value="Sig_transdc_resp-reg_C-effctor"/>
</dbReference>
<reference evidence="7" key="3">
    <citation type="submission" date="2023-06" db="EMBL/GenBank/DDBJ databases">
        <title>Pangenomics reveal diversification of enzyme families and niche specialization in globally abundant SAR202 bacteria.</title>
        <authorList>
            <person name="Saw J.H.W."/>
        </authorList>
    </citation>
    <scope>NUCLEOTIDE SEQUENCE [LARGE SCALE GENOMIC DNA]</scope>
    <source>
        <strain evidence="7">JH1073</strain>
    </source>
</reference>
<dbReference type="GO" id="GO:0000160">
    <property type="term" value="P:phosphorelay signal transduction system"/>
    <property type="evidence" value="ECO:0007669"/>
    <property type="project" value="InterPro"/>
</dbReference>
<dbReference type="InterPro" id="IPR011006">
    <property type="entry name" value="CheY-like_superfamily"/>
</dbReference>
<feature type="region of interest" description="Disordered" evidence="3">
    <location>
        <begin position="1"/>
        <end position="25"/>
    </location>
</feature>
<gene>
    <name evidence="5" type="ORF">GKO46_05570</name>
    <name evidence="6" type="ORF">GKO48_13815</name>
</gene>
<dbReference type="InterPro" id="IPR001789">
    <property type="entry name" value="Sig_transdc_resp-reg_receiver"/>
</dbReference>
<name>A0AAJ5ZGA6_9CHLR</name>
<reference evidence="7 8" key="1">
    <citation type="submission" date="2019-11" db="EMBL/GenBank/DDBJ databases">
        <authorList>
            <person name="Cho J.-C."/>
        </authorList>
    </citation>
    <scope>NUCLEOTIDE SEQUENCE [LARGE SCALE GENOMIC DNA]</scope>
    <source>
        <strain evidence="6 7">JH1073</strain>
        <strain evidence="5 8">JH702</strain>
    </source>
</reference>
<dbReference type="Gene3D" id="3.40.50.2300">
    <property type="match status" value="1"/>
</dbReference>
<dbReference type="EMBL" id="WMBE01000002">
    <property type="protein sequence ID" value="MDG0866542.1"/>
    <property type="molecule type" value="Genomic_DNA"/>
</dbReference>
<dbReference type="EMBL" id="CP046147">
    <property type="protein sequence ID" value="WFG40633.1"/>
    <property type="molecule type" value="Genomic_DNA"/>
</dbReference>
<dbReference type="Proteomes" id="UP001321249">
    <property type="component" value="Unassembled WGS sequence"/>
</dbReference>
<dbReference type="GO" id="GO:0003677">
    <property type="term" value="F:DNA binding"/>
    <property type="evidence" value="ECO:0007669"/>
    <property type="project" value="UniProtKB-KW"/>
</dbReference>
<evidence type="ECO:0000259" key="4">
    <source>
        <dbReference type="PROSITE" id="PS50110"/>
    </source>
</evidence>
<dbReference type="InterPro" id="IPR039420">
    <property type="entry name" value="WalR-like"/>
</dbReference>
<keyword evidence="2" id="KW-0597">Phosphoprotein</keyword>
<dbReference type="Pfam" id="PF00072">
    <property type="entry name" value="Response_reg"/>
    <property type="match status" value="1"/>
</dbReference>
<dbReference type="SUPFAM" id="SSF52172">
    <property type="entry name" value="CheY-like"/>
    <property type="match status" value="1"/>
</dbReference>
<dbReference type="Proteomes" id="UP001219901">
    <property type="component" value="Chromosome"/>
</dbReference>
<keyword evidence="7" id="KW-1185">Reference proteome</keyword>
<accession>A0AAJ5ZGA6</accession>
<evidence type="ECO:0000313" key="8">
    <source>
        <dbReference type="Proteomes" id="UP001321249"/>
    </source>
</evidence>
<dbReference type="PANTHER" id="PTHR43214:SF43">
    <property type="entry name" value="TWO-COMPONENT RESPONSE REGULATOR"/>
    <property type="match status" value="1"/>
</dbReference>
<evidence type="ECO:0000256" key="3">
    <source>
        <dbReference type="SAM" id="MobiDB-lite"/>
    </source>
</evidence>
<sequence length="264" mass="29165">MTPEHSRRAASKPNVEITGNTQGFYGKESDYMDHDQFDFNNESPLSPINVLVCDNESLFREILVDALDKQPMINIVGAAASGLEALELSKDTKPDVVLMDIELGEGPNGIVVASDIKEAFPDTGIVVLSAHRDKEFLSSFLENGTSGWSFLLKQSIADIHSLARAIESAASGQVTMDPQVMNDLFPRQRSILERLTHDQMEALMFISSGYADSAISEELKIDEDLVEPLLQTIYEDLHIEDSESVDQRVQATLLYLQETAQVSS</sequence>
<feature type="modified residue" description="4-aspartylphosphate" evidence="2">
    <location>
        <position position="100"/>
    </location>
</feature>
<keyword evidence="1" id="KW-0238">DNA-binding</keyword>
<dbReference type="RefSeq" id="WP_342824048.1">
    <property type="nucleotide sequence ID" value="NZ_CP046146.1"/>
</dbReference>
<evidence type="ECO:0000313" key="7">
    <source>
        <dbReference type="Proteomes" id="UP001219901"/>
    </source>
</evidence>
<protein>
    <submittedName>
        <fullName evidence="6">Response regulator</fullName>
    </submittedName>
</protein>
<dbReference type="CDD" id="cd17535">
    <property type="entry name" value="REC_NarL-like"/>
    <property type="match status" value="1"/>
</dbReference>
<dbReference type="PROSITE" id="PS50110">
    <property type="entry name" value="RESPONSE_REGULATORY"/>
    <property type="match status" value="1"/>
</dbReference>
<evidence type="ECO:0000256" key="1">
    <source>
        <dbReference type="ARBA" id="ARBA00023125"/>
    </source>
</evidence>
<dbReference type="InterPro" id="IPR058245">
    <property type="entry name" value="NreC/VraR/RcsB-like_REC"/>
</dbReference>
<proteinExistence type="predicted"/>
<feature type="domain" description="Response regulatory" evidence="4">
    <location>
        <begin position="49"/>
        <end position="168"/>
    </location>
</feature>
<dbReference type="AlphaFoldDB" id="A0AAJ5ZGA6"/>
<evidence type="ECO:0000313" key="6">
    <source>
        <dbReference type="EMBL" id="WFG40633.1"/>
    </source>
</evidence>
<dbReference type="PANTHER" id="PTHR43214">
    <property type="entry name" value="TWO-COMPONENT RESPONSE REGULATOR"/>
    <property type="match status" value="1"/>
</dbReference>
<reference evidence="6" key="2">
    <citation type="journal article" date="2023" name="Nat. Commun.">
        <title>Cultivation of marine bacteria of the SAR202 clade.</title>
        <authorList>
            <person name="Lim Y."/>
            <person name="Seo J.H."/>
            <person name="Giovannoni S.J."/>
            <person name="Kang I."/>
            <person name="Cho J.C."/>
        </authorList>
    </citation>
    <scope>NUCLEOTIDE SEQUENCE</scope>
    <source>
        <strain evidence="6">JH1073</strain>
    </source>
</reference>